<evidence type="ECO:0000313" key="4">
    <source>
        <dbReference type="Proteomes" id="UP000321514"/>
    </source>
</evidence>
<evidence type="ECO:0000313" key="3">
    <source>
        <dbReference type="Proteomes" id="UP000183760"/>
    </source>
</evidence>
<gene>
    <name evidence="1" type="ORF">MFU01_27000</name>
    <name evidence="2" type="ORF">SAMN05443572_101322</name>
</gene>
<evidence type="ECO:0000313" key="1">
    <source>
        <dbReference type="EMBL" id="GEN07663.1"/>
    </source>
</evidence>
<dbReference type="EMBL" id="FOIB01000001">
    <property type="protein sequence ID" value="SES83608.1"/>
    <property type="molecule type" value="Genomic_DNA"/>
</dbReference>
<dbReference type="AlphaFoldDB" id="A0A511T222"/>
<dbReference type="Proteomes" id="UP000183760">
    <property type="component" value="Unassembled WGS sequence"/>
</dbReference>
<dbReference type="Proteomes" id="UP000321514">
    <property type="component" value="Unassembled WGS sequence"/>
</dbReference>
<keyword evidence="3" id="KW-1185">Reference proteome</keyword>
<name>A0A511T222_MYXFU</name>
<comment type="caution">
    <text evidence="1">The sequence shown here is derived from an EMBL/GenBank/DDBJ whole genome shotgun (WGS) entry which is preliminary data.</text>
</comment>
<dbReference type="EMBL" id="BJXR01000025">
    <property type="protein sequence ID" value="GEN07663.1"/>
    <property type="molecule type" value="Genomic_DNA"/>
</dbReference>
<organism evidence="1 4">
    <name type="scientific">Myxococcus fulvus</name>
    <dbReference type="NCBI Taxonomy" id="33"/>
    <lineage>
        <taxon>Bacteria</taxon>
        <taxon>Pseudomonadati</taxon>
        <taxon>Myxococcota</taxon>
        <taxon>Myxococcia</taxon>
        <taxon>Myxococcales</taxon>
        <taxon>Cystobacterineae</taxon>
        <taxon>Myxococcaceae</taxon>
        <taxon>Myxococcus</taxon>
    </lineage>
</organism>
<reference evidence="1 4" key="2">
    <citation type="submission" date="2019-07" db="EMBL/GenBank/DDBJ databases">
        <title>Whole genome shotgun sequence of Myxococcus fulvus NBRC 100333.</title>
        <authorList>
            <person name="Hosoyama A."/>
            <person name="Uohara A."/>
            <person name="Ohji S."/>
            <person name="Ichikawa N."/>
        </authorList>
    </citation>
    <scope>NUCLEOTIDE SEQUENCE [LARGE SCALE GENOMIC DNA]</scope>
    <source>
        <strain evidence="1 4">NBRC 100333</strain>
    </source>
</reference>
<protein>
    <submittedName>
        <fullName evidence="1">Uncharacterized protein</fullName>
    </submittedName>
</protein>
<reference evidence="2 3" key="1">
    <citation type="submission" date="2016-10" db="EMBL/GenBank/DDBJ databases">
        <authorList>
            <person name="Varghese N."/>
            <person name="Submissions S."/>
        </authorList>
    </citation>
    <scope>NUCLEOTIDE SEQUENCE [LARGE SCALE GENOMIC DNA]</scope>
    <source>
        <strain evidence="2 3">DSM 16525</strain>
    </source>
</reference>
<proteinExistence type="predicted"/>
<evidence type="ECO:0000313" key="2">
    <source>
        <dbReference type="EMBL" id="SES83608.1"/>
    </source>
</evidence>
<dbReference type="RefSeq" id="WP_074948545.1">
    <property type="nucleotide sequence ID" value="NZ_BJXR01000025.1"/>
</dbReference>
<accession>A0A511T222</accession>
<sequence length="473" mass="53535">MSSTLRALFESLQRRMRPEDVAELVLTELGPELTRSQTHLLMKAASGSLKRGVHQLTSMAQDFERPAPPMRKVRKAVELFTHAPVLSDEDAADVEKVSAFVARLGAEIRKQFQKSDFAGDRLNKEARLSAGLEISRRRYNKLFRFLARFEEKLETYRLEQRKYEATRIAKSSLATRLSWEDFSKSRDAACFIAYFTARRNRRSVFTNTGQDRALDEIADMLLTRFKQNPCTEGWRAIAHVLPDVDVVRHLSDVDKMGLFVTWLAMLHDIADLLRHTWERSLFDRSTMVVQRGDDSSTWNATAGAWNSARQGWLGLAHALGMHDAVDMMCLGKVMRLMASDVVRWHARSGGDLEPDTLIWSELPPPWEVLTGRQRCTRSYVERVCRKHGVDPELKGWTSHPGQRRAVPFSPTPELVHGVVVSHPQLASAIKKAGWFSGKPGKGLDDDVGPFVVRRDEQGAVVGVTAVEVEEPRH</sequence>
<dbReference type="STRING" id="1334629.MFUL124B02_02495"/>